<evidence type="ECO:0000256" key="5">
    <source>
        <dbReference type="ARBA" id="ARBA00022702"/>
    </source>
</evidence>
<feature type="region of interest" description="Disordered" evidence="8">
    <location>
        <begin position="42"/>
        <end position="82"/>
    </location>
</feature>
<comment type="similarity">
    <text evidence="2">Belongs to the C-terminally encoded plant signaling peptide (CEP) family.</text>
</comment>
<accession>A0A396GTX7</accession>
<evidence type="ECO:0000313" key="10">
    <source>
        <dbReference type="EMBL" id="RHN42245.1"/>
    </source>
</evidence>
<dbReference type="Gramene" id="rna48662">
    <property type="protein sequence ID" value="RHN42245.1"/>
    <property type="gene ID" value="gene48662"/>
</dbReference>
<dbReference type="Proteomes" id="UP000265566">
    <property type="component" value="Chromosome 8"/>
</dbReference>
<keyword evidence="7" id="KW-0379">Hydroxylation</keyword>
<dbReference type="GO" id="GO:0006995">
    <property type="term" value="P:cellular response to nitrogen starvation"/>
    <property type="evidence" value="ECO:0007669"/>
    <property type="project" value="UniProtKB-ARBA"/>
</dbReference>
<keyword evidence="3" id="KW-0052">Apoplast</keyword>
<dbReference type="PANTHER" id="PTHR33348:SF7">
    <property type="entry name" value="PRECURSOR OF CEP11-RELATED"/>
    <property type="match status" value="1"/>
</dbReference>
<feature type="compositionally biased region" description="Basic residues" evidence="8">
    <location>
        <begin position="42"/>
        <end position="56"/>
    </location>
</feature>
<feature type="chain" id="PRO_5017263397" evidence="9">
    <location>
        <begin position="29"/>
        <end position="82"/>
    </location>
</feature>
<keyword evidence="6 9" id="KW-0732">Signal</keyword>
<evidence type="ECO:0000256" key="4">
    <source>
        <dbReference type="ARBA" id="ARBA00022525"/>
    </source>
</evidence>
<dbReference type="GO" id="GO:0048046">
    <property type="term" value="C:apoplast"/>
    <property type="evidence" value="ECO:0007669"/>
    <property type="project" value="UniProtKB-SubCell"/>
</dbReference>
<gene>
    <name evidence="10" type="ORF">MtrunA17_Chr8g0374771</name>
</gene>
<comment type="subcellular location">
    <subcellularLocation>
        <location evidence="1">Secreted</location>
        <location evidence="1">Extracellular space</location>
        <location evidence="1">Apoplast</location>
    </subcellularLocation>
</comment>
<evidence type="ECO:0000256" key="2">
    <source>
        <dbReference type="ARBA" id="ARBA00008963"/>
    </source>
</evidence>
<evidence type="ECO:0000256" key="1">
    <source>
        <dbReference type="ARBA" id="ARBA00004271"/>
    </source>
</evidence>
<comment type="caution">
    <text evidence="10">The sequence shown here is derived from an EMBL/GenBank/DDBJ whole genome shotgun (WGS) entry which is preliminary data.</text>
</comment>
<evidence type="ECO:0000256" key="7">
    <source>
        <dbReference type="ARBA" id="ARBA00023278"/>
    </source>
</evidence>
<dbReference type="OMA" id="CQEILVY"/>
<reference evidence="11" key="1">
    <citation type="journal article" date="2018" name="Nat. Plants">
        <title>Whole-genome landscape of Medicago truncatula symbiotic genes.</title>
        <authorList>
            <person name="Pecrix Y."/>
            <person name="Staton S.E."/>
            <person name="Sallet E."/>
            <person name="Lelandais-Briere C."/>
            <person name="Moreau S."/>
            <person name="Carrere S."/>
            <person name="Blein T."/>
            <person name="Jardinaud M.F."/>
            <person name="Latrasse D."/>
            <person name="Zouine M."/>
            <person name="Zahm M."/>
            <person name="Kreplak J."/>
            <person name="Mayjonade B."/>
            <person name="Satge C."/>
            <person name="Perez M."/>
            <person name="Cauet S."/>
            <person name="Marande W."/>
            <person name="Chantry-Darmon C."/>
            <person name="Lopez-Roques C."/>
            <person name="Bouchez O."/>
            <person name="Berard A."/>
            <person name="Debelle F."/>
            <person name="Munos S."/>
            <person name="Bendahmane A."/>
            <person name="Berges H."/>
            <person name="Niebel A."/>
            <person name="Buitink J."/>
            <person name="Frugier F."/>
            <person name="Benhamed M."/>
            <person name="Crespi M."/>
            <person name="Gouzy J."/>
            <person name="Gamas P."/>
        </authorList>
    </citation>
    <scope>NUCLEOTIDE SEQUENCE [LARGE SCALE GENOMIC DNA]</scope>
    <source>
        <strain evidence="11">cv. Jemalong A17</strain>
    </source>
</reference>
<keyword evidence="4" id="KW-0964">Secreted</keyword>
<dbReference type="GO" id="GO:1902025">
    <property type="term" value="P:nitrate import"/>
    <property type="evidence" value="ECO:0007669"/>
    <property type="project" value="UniProtKB-ARBA"/>
</dbReference>
<dbReference type="InterPro" id="IPR033250">
    <property type="entry name" value="CEP"/>
</dbReference>
<dbReference type="AlphaFoldDB" id="A0A396GTX7"/>
<dbReference type="GO" id="GO:0048364">
    <property type="term" value="P:root development"/>
    <property type="evidence" value="ECO:0007669"/>
    <property type="project" value="InterPro"/>
</dbReference>
<dbReference type="GO" id="GO:0005179">
    <property type="term" value="F:hormone activity"/>
    <property type="evidence" value="ECO:0007669"/>
    <property type="project" value="UniProtKB-KW"/>
</dbReference>
<dbReference type="PANTHER" id="PTHR33348">
    <property type="entry name" value="PRECURSOR OF CEP5"/>
    <property type="match status" value="1"/>
</dbReference>
<evidence type="ECO:0000256" key="6">
    <source>
        <dbReference type="ARBA" id="ARBA00022729"/>
    </source>
</evidence>
<sequence>MENTKRLQIICVLILFLVLQQEVVIVQGRHLRSKLCRDCTKPHKRSIAHHGGKSSRRVGYEVDDFRPTSPGHSPGVGHSIHN</sequence>
<keyword evidence="5" id="KW-0372">Hormone</keyword>
<evidence type="ECO:0000256" key="8">
    <source>
        <dbReference type="SAM" id="MobiDB-lite"/>
    </source>
</evidence>
<organism evidence="10 11">
    <name type="scientific">Medicago truncatula</name>
    <name type="common">Barrel medic</name>
    <name type="synonym">Medicago tribuloides</name>
    <dbReference type="NCBI Taxonomy" id="3880"/>
    <lineage>
        <taxon>Eukaryota</taxon>
        <taxon>Viridiplantae</taxon>
        <taxon>Streptophyta</taxon>
        <taxon>Embryophyta</taxon>
        <taxon>Tracheophyta</taxon>
        <taxon>Spermatophyta</taxon>
        <taxon>Magnoliopsida</taxon>
        <taxon>eudicotyledons</taxon>
        <taxon>Gunneridae</taxon>
        <taxon>Pentapetalae</taxon>
        <taxon>rosids</taxon>
        <taxon>fabids</taxon>
        <taxon>Fabales</taxon>
        <taxon>Fabaceae</taxon>
        <taxon>Papilionoideae</taxon>
        <taxon>50 kb inversion clade</taxon>
        <taxon>NPAAA clade</taxon>
        <taxon>Hologalegina</taxon>
        <taxon>IRL clade</taxon>
        <taxon>Trifolieae</taxon>
        <taxon>Medicago</taxon>
    </lineage>
</organism>
<proteinExistence type="inferred from homology"/>
<evidence type="ECO:0000313" key="11">
    <source>
        <dbReference type="Proteomes" id="UP000265566"/>
    </source>
</evidence>
<evidence type="ECO:0000256" key="3">
    <source>
        <dbReference type="ARBA" id="ARBA00022523"/>
    </source>
</evidence>
<dbReference type="EMBL" id="PSQE01000008">
    <property type="protein sequence ID" value="RHN42245.1"/>
    <property type="molecule type" value="Genomic_DNA"/>
</dbReference>
<evidence type="ECO:0000256" key="9">
    <source>
        <dbReference type="SAM" id="SignalP"/>
    </source>
</evidence>
<feature type="signal peptide" evidence="9">
    <location>
        <begin position="1"/>
        <end position="28"/>
    </location>
</feature>
<name>A0A396GTX7_MEDTR</name>
<protein>
    <submittedName>
        <fullName evidence="10">Putative encoded peptide</fullName>
    </submittedName>
</protein>